<evidence type="ECO:0008006" key="3">
    <source>
        <dbReference type="Google" id="ProtNLM"/>
    </source>
</evidence>
<comment type="caution">
    <text evidence="1">The sequence shown here is derived from an EMBL/GenBank/DDBJ whole genome shotgun (WGS) entry which is preliminary data.</text>
</comment>
<dbReference type="KEGG" id="salo:EF888_10495"/>
<name>A0A316G8N6_9RHOB</name>
<reference evidence="1 2" key="1">
    <citation type="submission" date="2018-05" db="EMBL/GenBank/DDBJ databases">
        <title>Genomic Encyclopedia of Type Strains, Phase IV (KMG-IV): sequencing the most valuable type-strain genomes for metagenomic binning, comparative biology and taxonomic classification.</title>
        <authorList>
            <person name="Goeker M."/>
        </authorList>
    </citation>
    <scope>NUCLEOTIDE SEQUENCE [LARGE SCALE GENOMIC DNA]</scope>
    <source>
        <strain evidence="1 2">DSM 103371</strain>
    </source>
</reference>
<sequence length="117" mass="13148">MNLYHCMIELKRDAQALAFASATEHWLSGLASRGLIGEWKLFRRKFGLASAQHSDMILTIEVEDMAQLESAFRSLADAGSPADQKYYDLMHDMIGQLAVGLYRPYPDPTQRESVALV</sequence>
<protein>
    <recommendedName>
        <fullName evidence="3">NIPSNAP protein</fullName>
    </recommendedName>
</protein>
<dbReference type="InterPro" id="IPR046722">
    <property type="entry name" value="DUF6614"/>
</dbReference>
<proteinExistence type="predicted"/>
<dbReference type="OrthoDB" id="7359918at2"/>
<dbReference type="AlphaFoldDB" id="A0A316G8N6"/>
<evidence type="ECO:0000313" key="1">
    <source>
        <dbReference type="EMBL" id="PWK57218.1"/>
    </source>
</evidence>
<dbReference type="Pfam" id="PF20319">
    <property type="entry name" value="DUF6614"/>
    <property type="match status" value="1"/>
</dbReference>
<evidence type="ECO:0000313" key="2">
    <source>
        <dbReference type="Proteomes" id="UP000245390"/>
    </source>
</evidence>
<dbReference type="Proteomes" id="UP000245390">
    <property type="component" value="Unassembled WGS sequence"/>
</dbReference>
<dbReference type="EMBL" id="QGGV01000003">
    <property type="protein sequence ID" value="PWK57218.1"/>
    <property type="molecule type" value="Genomic_DNA"/>
</dbReference>
<dbReference type="RefSeq" id="WP_109758954.1">
    <property type="nucleotide sequence ID" value="NZ_CP034588.1"/>
</dbReference>
<keyword evidence="2" id="KW-1185">Reference proteome</keyword>
<accession>A0A316G8N6</accession>
<gene>
    <name evidence="1" type="ORF">C8D95_103457</name>
</gene>
<organism evidence="1 2">
    <name type="scientific">Silicimonas algicola</name>
    <dbReference type="NCBI Taxonomy" id="1826607"/>
    <lineage>
        <taxon>Bacteria</taxon>
        <taxon>Pseudomonadati</taxon>
        <taxon>Pseudomonadota</taxon>
        <taxon>Alphaproteobacteria</taxon>
        <taxon>Rhodobacterales</taxon>
        <taxon>Paracoccaceae</taxon>
    </lineage>
</organism>